<dbReference type="OrthoDB" id="5497963at2"/>
<accession>K6WWP5</accession>
<evidence type="ECO:0000313" key="2">
    <source>
        <dbReference type="Proteomes" id="UP000006334"/>
    </source>
</evidence>
<dbReference type="AlphaFoldDB" id="K6WWP5"/>
<proteinExistence type="predicted"/>
<reference evidence="1 2" key="1">
    <citation type="journal article" date="2017" name="Antonie Van Leeuwenhoek">
        <title>Rhizobium rhizosphaerae sp. nov., a novel species isolated from rice rhizosphere.</title>
        <authorList>
            <person name="Zhao J.J."/>
            <person name="Zhang J."/>
            <person name="Zhang R.J."/>
            <person name="Zhang C.W."/>
            <person name="Yin H.Q."/>
            <person name="Zhang X.X."/>
        </authorList>
    </citation>
    <scope>NUCLEOTIDE SEQUENCE [LARGE SCALE GENOMIC DNA]</scope>
    <source>
        <strain evidence="1 2">E3</strain>
    </source>
</reference>
<evidence type="ECO:0000313" key="1">
    <source>
        <dbReference type="EMBL" id="GAC12849.1"/>
    </source>
</evidence>
<dbReference type="STRING" id="1127673.GLIP_0195"/>
<protein>
    <recommendedName>
        <fullName evidence="3">Nucleotidyltransferase family protein</fullName>
    </recommendedName>
</protein>
<name>K6WWP5_9ALTE</name>
<keyword evidence="2" id="KW-1185">Reference proteome</keyword>
<dbReference type="InterPro" id="IPR039498">
    <property type="entry name" value="NTP_transf_5"/>
</dbReference>
<dbReference type="Pfam" id="PF14907">
    <property type="entry name" value="NTP_transf_5"/>
    <property type="match status" value="1"/>
</dbReference>
<sequence>MLNTQFLYTLLVNPKLGLTLSLHEWQNVIFVLREAKLLGSLYHTAKQASCYDDYPDYAQKHLFSAQIYAQRQAQQITFESLEIRALLEQVGVTAVFLKGAGYTLRNSLNGRGRVCSDIDILVTKENLPKAERHLKSNRWQSEQLNDYDEKYYRQWAHEIPPLFQINRATVLDMHHNVYLPISGRSPDIDLFLDSRDKTESGCFVLNPRLSLLHSIIHLFTNEDSSSWMRDLFDIYLLAKEFNDDNLWEDIIELGNKTNFQFEVYCCLKALEYYSLMTLDRTSKKFIEGFEVTKRQSWILENAILPAFCPEHSLLMTNKISRAKNLAYLRGHWIKMPLGVLIKHFTFKSFFAVRDQIVGKHHFDPKLPDNPNW</sequence>
<comment type="caution">
    <text evidence="1">The sequence shown here is derived from an EMBL/GenBank/DDBJ whole genome shotgun (WGS) entry which is preliminary data.</text>
</comment>
<dbReference type="EMBL" id="BAEN01000008">
    <property type="protein sequence ID" value="GAC12849.1"/>
    <property type="molecule type" value="Genomic_DNA"/>
</dbReference>
<dbReference type="Proteomes" id="UP000006334">
    <property type="component" value="Unassembled WGS sequence"/>
</dbReference>
<dbReference type="eggNOG" id="ENOG502Z95A">
    <property type="taxonomic scope" value="Bacteria"/>
</dbReference>
<organism evidence="1 2">
    <name type="scientific">Aliiglaciecola lipolytica E3</name>
    <dbReference type="NCBI Taxonomy" id="1127673"/>
    <lineage>
        <taxon>Bacteria</taxon>
        <taxon>Pseudomonadati</taxon>
        <taxon>Pseudomonadota</taxon>
        <taxon>Gammaproteobacteria</taxon>
        <taxon>Alteromonadales</taxon>
        <taxon>Alteromonadaceae</taxon>
        <taxon>Aliiglaciecola</taxon>
    </lineage>
</organism>
<dbReference type="RefSeq" id="WP_008842669.1">
    <property type="nucleotide sequence ID" value="NZ_BAEN01000008.1"/>
</dbReference>
<gene>
    <name evidence="1" type="ORF">GLIP_0195</name>
</gene>
<evidence type="ECO:0008006" key="3">
    <source>
        <dbReference type="Google" id="ProtNLM"/>
    </source>
</evidence>